<proteinExistence type="predicted"/>
<dbReference type="AlphaFoldDB" id="A0A2K8SKA8"/>
<gene>
    <name evidence="1" type="ORF">COO91_01740</name>
</gene>
<dbReference type="KEGG" id="nfl:COO91_01740"/>
<dbReference type="Proteomes" id="UP000232003">
    <property type="component" value="Chromosome"/>
</dbReference>
<dbReference type="EMBL" id="CP024785">
    <property type="protein sequence ID" value="AUB35847.1"/>
    <property type="molecule type" value="Genomic_DNA"/>
</dbReference>
<keyword evidence="2" id="KW-1185">Reference proteome</keyword>
<accession>A0A2K8SKA8</accession>
<sequence>MEAACKTAFLTDAGNLFDCLFEGVFAEALITSLFVSSDNFAVAPVAPLINVKPLATDKIPVKIKTVKIRP</sequence>
<organism evidence="1 2">
    <name type="scientific">Nostoc flagelliforme CCNUN1</name>
    <dbReference type="NCBI Taxonomy" id="2038116"/>
    <lineage>
        <taxon>Bacteria</taxon>
        <taxon>Bacillati</taxon>
        <taxon>Cyanobacteriota</taxon>
        <taxon>Cyanophyceae</taxon>
        <taxon>Nostocales</taxon>
        <taxon>Nostocaceae</taxon>
        <taxon>Nostoc</taxon>
    </lineage>
</organism>
<reference evidence="1 2" key="1">
    <citation type="submission" date="2017-11" db="EMBL/GenBank/DDBJ databases">
        <title>Complete genome of a free-living desiccation-tolerant cyanobacterium and its photosynthetic adaptation to extreme terrestrial habitat.</title>
        <authorList>
            <person name="Shang J."/>
        </authorList>
    </citation>
    <scope>NUCLEOTIDE SEQUENCE [LARGE SCALE GENOMIC DNA]</scope>
    <source>
        <strain evidence="1 2">CCNUN1</strain>
    </source>
</reference>
<protein>
    <submittedName>
        <fullName evidence="1">Uncharacterized protein</fullName>
    </submittedName>
</protein>
<evidence type="ECO:0000313" key="2">
    <source>
        <dbReference type="Proteomes" id="UP000232003"/>
    </source>
</evidence>
<name>A0A2K8SKA8_9NOSO</name>
<evidence type="ECO:0000313" key="1">
    <source>
        <dbReference type="EMBL" id="AUB35847.1"/>
    </source>
</evidence>